<evidence type="ECO:0000256" key="7">
    <source>
        <dbReference type="SAM" id="MobiDB-lite"/>
    </source>
</evidence>
<dbReference type="RefSeq" id="XP_002176536.1">
    <property type="nucleotide sequence ID" value="XM_002176500.1"/>
</dbReference>
<reference evidence="10 11" key="1">
    <citation type="journal article" date="2008" name="Nature">
        <title>The Phaeodactylum genome reveals the evolutionary history of diatom genomes.</title>
        <authorList>
            <person name="Bowler C."/>
            <person name="Allen A.E."/>
            <person name="Badger J.H."/>
            <person name="Grimwood J."/>
            <person name="Jabbari K."/>
            <person name="Kuo A."/>
            <person name="Maheswari U."/>
            <person name="Martens C."/>
            <person name="Maumus F."/>
            <person name="Otillar R.P."/>
            <person name="Rayko E."/>
            <person name="Salamov A."/>
            <person name="Vandepoele K."/>
            <person name="Beszteri B."/>
            <person name="Gruber A."/>
            <person name="Heijde M."/>
            <person name="Katinka M."/>
            <person name="Mock T."/>
            <person name="Valentin K."/>
            <person name="Verret F."/>
            <person name="Berges J.A."/>
            <person name="Brownlee C."/>
            <person name="Cadoret J.P."/>
            <person name="Chiovitti A."/>
            <person name="Choi C.J."/>
            <person name="Coesel S."/>
            <person name="De Martino A."/>
            <person name="Detter J.C."/>
            <person name="Durkin C."/>
            <person name="Falciatore A."/>
            <person name="Fournet J."/>
            <person name="Haruta M."/>
            <person name="Huysman M.J."/>
            <person name="Jenkins B.D."/>
            <person name="Jiroutova K."/>
            <person name="Jorgensen R.E."/>
            <person name="Joubert Y."/>
            <person name="Kaplan A."/>
            <person name="Kroger N."/>
            <person name="Kroth P.G."/>
            <person name="La Roche J."/>
            <person name="Lindquist E."/>
            <person name="Lommer M."/>
            <person name="Martin-Jezequel V."/>
            <person name="Lopez P.J."/>
            <person name="Lucas S."/>
            <person name="Mangogna M."/>
            <person name="McGinnis K."/>
            <person name="Medlin L.K."/>
            <person name="Montsant A."/>
            <person name="Oudot-Le Secq M.P."/>
            <person name="Napoli C."/>
            <person name="Obornik M."/>
            <person name="Parker M.S."/>
            <person name="Petit J.L."/>
            <person name="Porcel B.M."/>
            <person name="Poulsen N."/>
            <person name="Robison M."/>
            <person name="Rychlewski L."/>
            <person name="Rynearson T.A."/>
            <person name="Schmutz J."/>
            <person name="Shapiro H."/>
            <person name="Siaut M."/>
            <person name="Stanley M."/>
            <person name="Sussman M.R."/>
            <person name="Taylor A.R."/>
            <person name="Vardi A."/>
            <person name="von Dassow P."/>
            <person name="Vyverman W."/>
            <person name="Willis A."/>
            <person name="Wyrwicz L.S."/>
            <person name="Rokhsar D.S."/>
            <person name="Weissenbach J."/>
            <person name="Armbrust E.V."/>
            <person name="Green B.R."/>
            <person name="Van de Peer Y."/>
            <person name="Grigoriev I.V."/>
        </authorList>
    </citation>
    <scope>NUCLEOTIDE SEQUENCE [LARGE SCALE GENOMIC DNA]</scope>
    <source>
        <strain evidence="10 11">CCAP 1055/1</strain>
    </source>
</reference>
<dbReference type="InterPro" id="IPR004274">
    <property type="entry name" value="FCP1_dom"/>
</dbReference>
<reference evidence="11" key="2">
    <citation type="submission" date="2008-08" db="EMBL/GenBank/DDBJ databases">
        <authorList>
            <consortium name="Diatom Consortium"/>
            <person name="Grigoriev I."/>
            <person name="Grimwood J."/>
            <person name="Kuo A."/>
            <person name="Otillar R.P."/>
            <person name="Salamov A."/>
            <person name="Detter J.C."/>
            <person name="Lindquist E."/>
            <person name="Shapiro H."/>
            <person name="Lucas S."/>
            <person name="Glavina del Rio T."/>
            <person name="Pitluck S."/>
            <person name="Rokhsar D."/>
            <person name="Bowler C."/>
        </authorList>
    </citation>
    <scope>GENOME REANNOTATION</scope>
    <source>
        <strain evidence="11">CCAP 1055/1</strain>
    </source>
</reference>
<dbReference type="CDD" id="cd17729">
    <property type="entry name" value="BRCT_CTDP1"/>
    <property type="match status" value="1"/>
</dbReference>
<feature type="region of interest" description="Disordered" evidence="7">
    <location>
        <begin position="383"/>
        <end position="426"/>
    </location>
</feature>
<dbReference type="PANTHER" id="PTHR23081:SF36">
    <property type="entry name" value="RNA POLYMERASE II SUBUNIT A C-TERMINAL DOMAIN PHOSPHATASE"/>
    <property type="match status" value="1"/>
</dbReference>
<keyword evidence="11" id="KW-1185">Reference proteome</keyword>
<gene>
    <name evidence="10" type="ORF">PHATRDRAFT_42478</name>
</gene>
<dbReference type="OrthoDB" id="45680at2759"/>
<dbReference type="Pfam" id="PF03031">
    <property type="entry name" value="NIF"/>
    <property type="match status" value="1"/>
</dbReference>
<dbReference type="GeneID" id="7196668"/>
<dbReference type="SMART" id="SM00577">
    <property type="entry name" value="CPDc"/>
    <property type="match status" value="1"/>
</dbReference>
<dbReference type="PROSITE" id="PS50172">
    <property type="entry name" value="BRCT"/>
    <property type="match status" value="1"/>
</dbReference>
<dbReference type="GO" id="GO:0008420">
    <property type="term" value="F:RNA polymerase II CTD heptapeptide repeat phosphatase activity"/>
    <property type="evidence" value="ECO:0007669"/>
    <property type="project" value="InterPro"/>
</dbReference>
<evidence type="ECO:0000313" key="10">
    <source>
        <dbReference type="EMBL" id="EEC50999.1"/>
    </source>
</evidence>
<evidence type="ECO:0000313" key="11">
    <source>
        <dbReference type="Proteomes" id="UP000000759"/>
    </source>
</evidence>
<dbReference type="EC" id="3.1.3.16" evidence="2"/>
<feature type="region of interest" description="Disordered" evidence="7">
    <location>
        <begin position="56"/>
        <end position="148"/>
    </location>
</feature>
<dbReference type="PaxDb" id="2850-Phatr42478"/>
<dbReference type="AlphaFoldDB" id="B7FRF7"/>
<evidence type="ECO:0000259" key="8">
    <source>
        <dbReference type="PROSITE" id="PS50172"/>
    </source>
</evidence>
<feature type="compositionally biased region" description="Polar residues" evidence="7">
    <location>
        <begin position="216"/>
        <end position="231"/>
    </location>
</feature>
<dbReference type="Gene3D" id="3.40.50.10190">
    <property type="entry name" value="BRCT domain"/>
    <property type="match status" value="1"/>
</dbReference>
<keyword evidence="3" id="KW-0378">Hydrolase</keyword>
<dbReference type="PANTHER" id="PTHR23081">
    <property type="entry name" value="RNA POLYMERASE II CTD PHOSPHATASE"/>
    <property type="match status" value="1"/>
</dbReference>
<dbReference type="PROSITE" id="PS50969">
    <property type="entry name" value="FCP1"/>
    <property type="match status" value="1"/>
</dbReference>
<feature type="domain" description="BRCT" evidence="8">
    <location>
        <begin position="654"/>
        <end position="757"/>
    </location>
</feature>
<evidence type="ECO:0000256" key="4">
    <source>
        <dbReference type="ARBA" id="ARBA00023242"/>
    </source>
</evidence>
<dbReference type="eggNOG" id="KOG0323">
    <property type="taxonomic scope" value="Eukaryota"/>
</dbReference>
<dbReference type="InterPro" id="IPR023214">
    <property type="entry name" value="HAD_sf"/>
</dbReference>
<dbReference type="SUPFAM" id="SSF56784">
    <property type="entry name" value="HAD-like"/>
    <property type="match status" value="1"/>
</dbReference>
<dbReference type="InParanoid" id="B7FRF7"/>
<feature type="compositionally biased region" description="Low complexity" evidence="7">
    <location>
        <begin position="70"/>
        <end position="88"/>
    </location>
</feature>
<evidence type="ECO:0000259" key="9">
    <source>
        <dbReference type="PROSITE" id="PS50969"/>
    </source>
</evidence>
<protein>
    <recommendedName>
        <fullName evidence="2">protein-serine/threonine phosphatase</fullName>
        <ecNumber evidence="2">3.1.3.16</ecNumber>
    </recommendedName>
</protein>
<dbReference type="KEGG" id="pti:PHATRDRAFT_42478"/>
<dbReference type="InterPro" id="IPR001357">
    <property type="entry name" value="BRCT_dom"/>
</dbReference>
<dbReference type="SUPFAM" id="SSF52113">
    <property type="entry name" value="BRCT domain"/>
    <property type="match status" value="1"/>
</dbReference>
<dbReference type="GO" id="GO:0005634">
    <property type="term" value="C:nucleus"/>
    <property type="evidence" value="ECO:0007669"/>
    <property type="project" value="UniProtKB-SubCell"/>
</dbReference>
<accession>B7FRF7</accession>
<dbReference type="Pfam" id="PF00533">
    <property type="entry name" value="BRCT"/>
    <property type="match status" value="1"/>
</dbReference>
<feature type="region of interest" description="Disordered" evidence="7">
    <location>
        <begin position="205"/>
        <end position="231"/>
    </location>
</feature>
<organism evidence="10 11">
    <name type="scientific">Phaeodactylum tricornutum (strain CCAP 1055/1)</name>
    <dbReference type="NCBI Taxonomy" id="556484"/>
    <lineage>
        <taxon>Eukaryota</taxon>
        <taxon>Sar</taxon>
        <taxon>Stramenopiles</taxon>
        <taxon>Ochrophyta</taxon>
        <taxon>Bacillariophyta</taxon>
        <taxon>Bacillariophyceae</taxon>
        <taxon>Bacillariophycidae</taxon>
        <taxon>Naviculales</taxon>
        <taxon>Phaeodactylaceae</taxon>
        <taxon>Phaeodactylum</taxon>
    </lineage>
</organism>
<feature type="compositionally biased region" description="Polar residues" evidence="7">
    <location>
        <begin position="448"/>
        <end position="461"/>
    </location>
</feature>
<proteinExistence type="predicted"/>
<feature type="region of interest" description="Disordered" evidence="7">
    <location>
        <begin position="443"/>
        <end position="490"/>
    </location>
</feature>
<evidence type="ECO:0000256" key="2">
    <source>
        <dbReference type="ARBA" id="ARBA00013081"/>
    </source>
</evidence>
<comment type="subcellular location">
    <subcellularLocation>
        <location evidence="1">Nucleus</location>
    </subcellularLocation>
</comment>
<evidence type="ECO:0000256" key="6">
    <source>
        <dbReference type="ARBA" id="ARBA00048336"/>
    </source>
</evidence>
<evidence type="ECO:0000256" key="5">
    <source>
        <dbReference type="ARBA" id="ARBA00047761"/>
    </source>
</evidence>
<comment type="catalytic activity">
    <reaction evidence="5">
        <text>O-phospho-L-seryl-[protein] + H2O = L-seryl-[protein] + phosphate</text>
        <dbReference type="Rhea" id="RHEA:20629"/>
        <dbReference type="Rhea" id="RHEA-COMP:9863"/>
        <dbReference type="Rhea" id="RHEA-COMP:11604"/>
        <dbReference type="ChEBI" id="CHEBI:15377"/>
        <dbReference type="ChEBI" id="CHEBI:29999"/>
        <dbReference type="ChEBI" id="CHEBI:43474"/>
        <dbReference type="ChEBI" id="CHEBI:83421"/>
        <dbReference type="EC" id="3.1.3.16"/>
    </reaction>
</comment>
<evidence type="ECO:0000256" key="1">
    <source>
        <dbReference type="ARBA" id="ARBA00004123"/>
    </source>
</evidence>
<dbReference type="Gene3D" id="3.40.50.1000">
    <property type="entry name" value="HAD superfamily/HAD-like"/>
    <property type="match status" value="2"/>
</dbReference>
<feature type="compositionally biased region" description="Low complexity" evidence="7">
    <location>
        <begin position="126"/>
        <end position="145"/>
    </location>
</feature>
<dbReference type="Proteomes" id="UP000000759">
    <property type="component" value="Chromosome 1"/>
</dbReference>
<feature type="region of interest" description="Disordered" evidence="7">
    <location>
        <begin position="770"/>
        <end position="809"/>
    </location>
</feature>
<feature type="compositionally biased region" description="Basic residues" evidence="7">
    <location>
        <begin position="92"/>
        <end position="103"/>
    </location>
</feature>
<feature type="compositionally biased region" description="Acidic residues" evidence="7">
    <location>
        <begin position="784"/>
        <end position="794"/>
    </location>
</feature>
<dbReference type="HOGENOM" id="CLU_299669_0_0_1"/>
<dbReference type="STRING" id="556484.B7FRF7"/>
<dbReference type="InterPro" id="IPR036412">
    <property type="entry name" value="HAD-like_sf"/>
</dbReference>
<dbReference type="InterPro" id="IPR039189">
    <property type="entry name" value="Fcp1"/>
</dbReference>
<evidence type="ECO:0000256" key="3">
    <source>
        <dbReference type="ARBA" id="ARBA00022801"/>
    </source>
</evidence>
<comment type="catalytic activity">
    <reaction evidence="6">
        <text>O-phospho-L-threonyl-[protein] + H2O = L-threonyl-[protein] + phosphate</text>
        <dbReference type="Rhea" id="RHEA:47004"/>
        <dbReference type="Rhea" id="RHEA-COMP:11060"/>
        <dbReference type="Rhea" id="RHEA-COMP:11605"/>
        <dbReference type="ChEBI" id="CHEBI:15377"/>
        <dbReference type="ChEBI" id="CHEBI:30013"/>
        <dbReference type="ChEBI" id="CHEBI:43474"/>
        <dbReference type="ChEBI" id="CHEBI:61977"/>
        <dbReference type="EC" id="3.1.3.16"/>
    </reaction>
</comment>
<keyword evidence="4" id="KW-0539">Nucleus</keyword>
<feature type="compositionally biased region" description="Basic and acidic residues" evidence="7">
    <location>
        <begin position="115"/>
        <end position="125"/>
    </location>
</feature>
<sequence length="809" mass="89206">MYSSRGSTAPIAPVQPKILGEILLPDSKDYKLYCWKVRNGSSVRKGETVALAIHRDGSNGLGSSEAGAVSSSLPTSQTPSTATQPASSNRSQYKRPTKRRKHVVQSPDGDAETIMDEKPAADTKKASNATANNVAPATPLTPAPTSDSISASEKIPILATADGLVRMGRLEGIHQQHDVLIGFIEECTHPTVIDGLCAVCGKSVDKTKTPGEASHSEQSPQSDMSRVTVSGHTVTVSRAEGQRMAQQDAERLQKRKKLSLVLDLDHTLVHATNDTRAQQFCKSRDDVRTLILPMLRPNGEPRQPQHPEWTQHFVKMRPHVEVFLNEAQDQYEIGVYTAGTRDYAEQICILLCRHLLGVSRDQPEMDMLRYRIVKMEQALFQSTSCADPEEHEPTRASESLEAPLPSVDRSHENGGTNTLSDEAKHGVDPEEYDRAQASEPLEAPLSSVDLSHNNGLTNTTLPDEAEHAGSKRKRVTFGASPDEAKSDGPSAMNLEKLKTELREAQALEDKVLELRQRLFGSRIVSRTDVRDLGQNVKSLKRIFPCGGIMAVVMDDREDVWANAADILTVRKGEPPDNLLLVRPYHWSSFLGFADVNNASGADLSGESEAGDVETDEQLLWSLDILQRVHRRFYESDGSFLGALTQTVPDIVKQLRAETLHGAHLVFSGMVPLHRQQQQLESGDKVVPRPTVIRYAETLGAKVWSKVTPVLTHVVAAKDGTDKILAARKLPGCRIVKPGWLMECVWSLTRRDEGRYLLGDASPRFSELRTPLSEYSTAKENSSSELDDDSEDDDLAAQFESELMEEEEYV</sequence>
<feature type="domain" description="FCP1 homology" evidence="9">
    <location>
        <begin position="253"/>
        <end position="444"/>
    </location>
</feature>
<dbReference type="InterPro" id="IPR036420">
    <property type="entry name" value="BRCT_dom_sf"/>
</dbReference>
<name>B7FRF7_PHATC</name>
<dbReference type="EMBL" id="CM000605">
    <property type="protein sequence ID" value="EEC50999.1"/>
    <property type="molecule type" value="Genomic_DNA"/>
</dbReference>